<evidence type="ECO:0000313" key="3">
    <source>
        <dbReference type="EMBL" id="CAB4919348.1"/>
    </source>
</evidence>
<name>A0A6J7HJ14_9ZZZZ</name>
<feature type="compositionally biased region" description="Basic and acidic residues" evidence="1">
    <location>
        <begin position="175"/>
        <end position="185"/>
    </location>
</feature>
<proteinExistence type="predicted"/>
<dbReference type="AlphaFoldDB" id="A0A6J7HJ14"/>
<dbReference type="GO" id="GO:0016791">
    <property type="term" value="F:phosphatase activity"/>
    <property type="evidence" value="ECO:0007669"/>
    <property type="project" value="TreeGrafter"/>
</dbReference>
<organism evidence="3">
    <name type="scientific">freshwater metagenome</name>
    <dbReference type="NCBI Taxonomy" id="449393"/>
    <lineage>
        <taxon>unclassified sequences</taxon>
        <taxon>metagenomes</taxon>
        <taxon>ecological metagenomes</taxon>
    </lineage>
</organism>
<dbReference type="InterPro" id="IPR029052">
    <property type="entry name" value="Metallo-depent_PP-like"/>
</dbReference>
<feature type="domain" description="Calcineurin-like phosphoesterase" evidence="2">
    <location>
        <begin position="14"/>
        <end position="219"/>
    </location>
</feature>
<dbReference type="PANTHER" id="PTHR42850">
    <property type="entry name" value="METALLOPHOSPHOESTERASE"/>
    <property type="match status" value="1"/>
</dbReference>
<dbReference type="PANTHER" id="PTHR42850:SF2">
    <property type="entry name" value="BLL5683 PROTEIN"/>
    <property type="match status" value="1"/>
</dbReference>
<protein>
    <submittedName>
        <fullName evidence="3">Unannotated protein</fullName>
    </submittedName>
</protein>
<dbReference type="SUPFAM" id="SSF56300">
    <property type="entry name" value="Metallo-dependent phosphatases"/>
    <property type="match status" value="1"/>
</dbReference>
<dbReference type="Gene3D" id="3.60.21.10">
    <property type="match status" value="1"/>
</dbReference>
<feature type="region of interest" description="Disordered" evidence="1">
    <location>
        <begin position="175"/>
        <end position="205"/>
    </location>
</feature>
<dbReference type="Pfam" id="PF12850">
    <property type="entry name" value="Metallophos_2"/>
    <property type="match status" value="1"/>
</dbReference>
<dbReference type="EMBL" id="CAFBMX010000002">
    <property type="protein sequence ID" value="CAB4919348.1"/>
    <property type="molecule type" value="Genomic_DNA"/>
</dbReference>
<evidence type="ECO:0000256" key="1">
    <source>
        <dbReference type="SAM" id="MobiDB-lite"/>
    </source>
</evidence>
<dbReference type="GO" id="GO:0005737">
    <property type="term" value="C:cytoplasm"/>
    <property type="evidence" value="ECO:0007669"/>
    <property type="project" value="TreeGrafter"/>
</dbReference>
<evidence type="ECO:0000259" key="2">
    <source>
        <dbReference type="Pfam" id="PF12850"/>
    </source>
</evidence>
<dbReference type="PIRSF" id="PIRSF000883">
    <property type="entry name" value="Pesterase_MJ0912"/>
    <property type="match status" value="1"/>
</dbReference>
<dbReference type="CDD" id="cd00838">
    <property type="entry name" value="MPP_superfamily"/>
    <property type="match status" value="1"/>
</dbReference>
<dbReference type="InterPro" id="IPR011152">
    <property type="entry name" value="Pesterase_MJ0912"/>
</dbReference>
<dbReference type="InterPro" id="IPR024654">
    <property type="entry name" value="Calcineurin-like_PHP_lpxH"/>
</dbReference>
<reference evidence="3" key="1">
    <citation type="submission" date="2020-05" db="EMBL/GenBank/DDBJ databases">
        <authorList>
            <person name="Chiriac C."/>
            <person name="Salcher M."/>
            <person name="Ghai R."/>
            <person name="Kavagutti S V."/>
        </authorList>
    </citation>
    <scope>NUCLEOTIDE SEQUENCE</scope>
</reference>
<gene>
    <name evidence="3" type="ORF">UFOPK3674_00447</name>
</gene>
<sequence length="256" mass="27314">MLGTLPSLQIARVMQIAVISDIHGNRHALEAVLEDIGRTAAREVWCLGDVVGYGADPNDCVRLVRAASAVCLAGNHDLGVTGGLSLDDFSRGAALAARWTQEVIGDEEFAWLASLHPTATREGIALNHASPRDPIWEYVLSVLLAELCFDAMPEDIGLVGHSHVALAFTRREGEAATGDARREGETADISSGSWLLNPGSVGQPRDGDPRASWLLLDLTAGSASWRRTPYDIDGAAAAIRAARLPDSLAERLQYGQ</sequence>
<dbReference type="InterPro" id="IPR050126">
    <property type="entry name" value="Ap4A_hydrolase"/>
</dbReference>
<accession>A0A6J7HJ14</accession>